<feature type="domain" description="DDE Tnp4" evidence="3">
    <location>
        <begin position="282"/>
        <end position="389"/>
    </location>
</feature>
<protein>
    <recommendedName>
        <fullName evidence="3">DDE Tnp4 domain-containing protein</fullName>
    </recommendedName>
</protein>
<evidence type="ECO:0000313" key="5">
    <source>
        <dbReference type="EMBL" id="KAG2900351.1"/>
    </source>
</evidence>
<evidence type="ECO:0000256" key="1">
    <source>
        <dbReference type="ARBA" id="ARBA00001968"/>
    </source>
</evidence>
<keyword evidence="2" id="KW-0479">Metal-binding</keyword>
<gene>
    <name evidence="4" type="ORF">PC113_g16854</name>
    <name evidence="5" type="ORF">PC115_g16239</name>
</gene>
<accession>A0A8T1BEI5</accession>
<reference evidence="5" key="1">
    <citation type="submission" date="2018-10" db="EMBL/GenBank/DDBJ databases">
        <title>Effector identification in a new, highly contiguous assembly of the strawberry crown rot pathogen Phytophthora cactorum.</title>
        <authorList>
            <person name="Armitage A.D."/>
            <person name="Nellist C.F."/>
            <person name="Bates H."/>
            <person name="Vickerstaff R.J."/>
            <person name="Harrison R.J."/>
        </authorList>
    </citation>
    <scope>NUCLEOTIDE SEQUENCE</scope>
    <source>
        <strain evidence="4">15-7</strain>
        <strain evidence="5">4032</strain>
    </source>
</reference>
<evidence type="ECO:0000256" key="2">
    <source>
        <dbReference type="ARBA" id="ARBA00022723"/>
    </source>
</evidence>
<comment type="caution">
    <text evidence="5">The sequence shown here is derived from an EMBL/GenBank/DDBJ whole genome shotgun (WGS) entry which is preliminary data.</text>
</comment>
<dbReference type="VEuPathDB" id="FungiDB:PC110_g3584"/>
<dbReference type="Pfam" id="PF13359">
    <property type="entry name" value="DDE_Tnp_4"/>
    <property type="match status" value="1"/>
</dbReference>
<organism evidence="5 6">
    <name type="scientific">Phytophthora cactorum</name>
    <dbReference type="NCBI Taxonomy" id="29920"/>
    <lineage>
        <taxon>Eukaryota</taxon>
        <taxon>Sar</taxon>
        <taxon>Stramenopiles</taxon>
        <taxon>Oomycota</taxon>
        <taxon>Peronosporomycetes</taxon>
        <taxon>Peronosporales</taxon>
        <taxon>Peronosporaceae</taxon>
        <taxon>Phytophthora</taxon>
    </lineage>
</organism>
<proteinExistence type="predicted"/>
<name>A0A8T1BEI5_9STRA</name>
<dbReference type="InterPro" id="IPR027806">
    <property type="entry name" value="HARBI1_dom"/>
</dbReference>
<evidence type="ECO:0000313" key="4">
    <source>
        <dbReference type="EMBL" id="KAG2850372.1"/>
    </source>
</evidence>
<evidence type="ECO:0000313" key="6">
    <source>
        <dbReference type="Proteomes" id="UP000774804"/>
    </source>
</evidence>
<dbReference type="Proteomes" id="UP000735874">
    <property type="component" value="Unassembled WGS sequence"/>
</dbReference>
<dbReference type="EMBL" id="RCMG01000692">
    <property type="protein sequence ID" value="KAG2850372.1"/>
    <property type="molecule type" value="Genomic_DNA"/>
</dbReference>
<dbReference type="Proteomes" id="UP000774804">
    <property type="component" value="Unassembled WGS sequence"/>
</dbReference>
<sequence>MQLDPPLTVAAVGGANMVCSEVACMDVSIRTATGLVSLRAVDCLERDTDEPEFQLGDRDGELPPEPAIDFNNETNEVHEHVKRRLKEASQEADDDEWSAELRELVMQFKDDDLAPTNSIGAKTRGHSSTVATCVLFSLREEETAARDAILDDQPAPPDDLDQLADSDSPIFDTYLGQGGSEAIVTLTSFTVSEFYLLYGHVEEHYSTWHKHALEFGFKPPTFEKVVHRVMDICEPVLRIAFVVAPSMSDHCGNGRVFSNYPYALYAVDVKFQPALRPSGRFEEAPRAGAVSDITILSNHVEKHRDLLRKSANESLLDDRGEDATDYRDSCAVLADKGYQGAESMIRAVHPKKKPKNGELTADEVTRTTRVSSDRVIVEHFFCVDEEFYRSVAAKYSSMAEERRARRARTQRAVRRRRDARLEVDRNARARLSYVD</sequence>
<dbReference type="VEuPathDB" id="FungiDB:PC110_g3583"/>
<dbReference type="GO" id="GO:0046872">
    <property type="term" value="F:metal ion binding"/>
    <property type="evidence" value="ECO:0007669"/>
    <property type="project" value="UniProtKB-KW"/>
</dbReference>
<evidence type="ECO:0000259" key="3">
    <source>
        <dbReference type="Pfam" id="PF13359"/>
    </source>
</evidence>
<dbReference type="AlphaFoldDB" id="A0A8T1BEI5"/>
<dbReference type="EMBL" id="RCMI01000699">
    <property type="protein sequence ID" value="KAG2900351.1"/>
    <property type="molecule type" value="Genomic_DNA"/>
</dbReference>
<comment type="cofactor">
    <cofactor evidence="1">
        <name>a divalent metal cation</name>
        <dbReference type="ChEBI" id="CHEBI:60240"/>
    </cofactor>
</comment>